<dbReference type="Proteomes" id="UP001595796">
    <property type="component" value="Unassembled WGS sequence"/>
</dbReference>
<dbReference type="RefSeq" id="WP_114957984.1">
    <property type="nucleotide sequence ID" value="NZ_JBHSJF010000006.1"/>
</dbReference>
<evidence type="ECO:0000259" key="1">
    <source>
        <dbReference type="Pfam" id="PF18551"/>
    </source>
</evidence>
<protein>
    <recommendedName>
        <fullName evidence="1">Thaumarchaeal output domain-containing protein</fullName>
    </recommendedName>
</protein>
<dbReference type="Pfam" id="PF18551">
    <property type="entry name" value="TackOD1"/>
    <property type="match status" value="1"/>
</dbReference>
<accession>A0ABV9Z0E6</accession>
<organism evidence="2 3">
    <name type="scientific">Flaviflagellibacter deserti</name>
    <dbReference type="NCBI Taxonomy" id="2267266"/>
    <lineage>
        <taxon>Bacteria</taxon>
        <taxon>Pseudomonadati</taxon>
        <taxon>Pseudomonadota</taxon>
        <taxon>Alphaproteobacteria</taxon>
        <taxon>Hyphomicrobiales</taxon>
        <taxon>Flaviflagellibacter</taxon>
    </lineage>
</organism>
<evidence type="ECO:0000313" key="3">
    <source>
        <dbReference type="Proteomes" id="UP001595796"/>
    </source>
</evidence>
<feature type="domain" description="Thaumarchaeal output" evidence="1">
    <location>
        <begin position="91"/>
        <end position="268"/>
    </location>
</feature>
<reference evidence="3" key="1">
    <citation type="journal article" date="2019" name="Int. J. Syst. Evol. Microbiol.">
        <title>The Global Catalogue of Microorganisms (GCM) 10K type strain sequencing project: providing services to taxonomists for standard genome sequencing and annotation.</title>
        <authorList>
            <consortium name="The Broad Institute Genomics Platform"/>
            <consortium name="The Broad Institute Genome Sequencing Center for Infectious Disease"/>
            <person name="Wu L."/>
            <person name="Ma J."/>
        </authorList>
    </citation>
    <scope>NUCLEOTIDE SEQUENCE [LARGE SCALE GENOMIC DNA]</scope>
    <source>
        <strain evidence="3">CGMCC 1.16444</strain>
    </source>
</reference>
<gene>
    <name evidence="2" type="ORF">ACFPFW_10915</name>
</gene>
<dbReference type="EMBL" id="JBHSJF010000006">
    <property type="protein sequence ID" value="MFC5068520.1"/>
    <property type="molecule type" value="Genomic_DNA"/>
</dbReference>
<proteinExistence type="predicted"/>
<sequence length="409" mass="44723">MNTTAANLVTPRVGDAVFGDSIIVRDASDVERASYLVTCREGHLLPVTDLTATLGSDADLSCPPGQDWRDLSRSVRDRFHQRREELAPWLRTSSRPDLRLLAFLHVHEKELTARYAPNTREGFTYGGLVPVLEVRAVAERLAAAGYLTARLFDCFHACPHCGSARLNVREECPSCRSPEIADVRLIHHLRCAYLGPEPDFETSDRRLACPKCSRELRHYGSDHEAAGTALKCGACGFSGSEPLVGFVCMDCSSHFDGERAQKVRAFHYAISEAGSQFLLAAGLKSSAVSPVLVLTLPLDLIRLLNAACARDEMFSLAELAYANEMKIVASKGAEVFDASRKQLVADLIGRLGAQGRVVQGARSDYVFLASEDAASTQERLNKLLSGCVARLRANLGVDLRVFEKADFLP</sequence>
<name>A0ABV9Z0E6_9HYPH</name>
<evidence type="ECO:0000313" key="2">
    <source>
        <dbReference type="EMBL" id="MFC5068520.1"/>
    </source>
</evidence>
<keyword evidence="3" id="KW-1185">Reference proteome</keyword>
<dbReference type="InterPro" id="IPR040572">
    <property type="entry name" value="TackOD1"/>
</dbReference>
<comment type="caution">
    <text evidence="2">The sequence shown here is derived from an EMBL/GenBank/DDBJ whole genome shotgun (WGS) entry which is preliminary data.</text>
</comment>